<feature type="domain" description="Transposase TnpC homeodomain" evidence="1">
    <location>
        <begin position="62"/>
        <end position="104"/>
    </location>
</feature>
<keyword evidence="3" id="KW-1185">Reference proteome</keyword>
<evidence type="ECO:0000259" key="1">
    <source>
        <dbReference type="Pfam" id="PF13007"/>
    </source>
</evidence>
<accession>A0A841LA99</accession>
<evidence type="ECO:0000313" key="3">
    <source>
        <dbReference type="Proteomes" id="UP000538147"/>
    </source>
</evidence>
<comment type="caution">
    <text evidence="2">The sequence shown here is derived from an EMBL/GenBank/DDBJ whole genome shotgun (WGS) entry which is preliminary data.</text>
</comment>
<organism evidence="2 3">
    <name type="scientific">Polymorphobacter multimanifer</name>
    <dbReference type="NCBI Taxonomy" id="1070431"/>
    <lineage>
        <taxon>Bacteria</taxon>
        <taxon>Pseudomonadati</taxon>
        <taxon>Pseudomonadota</taxon>
        <taxon>Alphaproteobacteria</taxon>
        <taxon>Sphingomonadales</taxon>
        <taxon>Sphingosinicellaceae</taxon>
        <taxon>Polymorphobacter</taxon>
    </lineage>
</organism>
<proteinExistence type="predicted"/>
<dbReference type="InterPro" id="IPR024463">
    <property type="entry name" value="Transposase_TnpC_homeodom"/>
</dbReference>
<protein>
    <recommendedName>
        <fullName evidence="1">Transposase TnpC homeodomain domain-containing protein</fullName>
    </recommendedName>
</protein>
<dbReference type="Proteomes" id="UP000538147">
    <property type="component" value="Unassembled WGS sequence"/>
</dbReference>
<name>A0A841LA99_9SPHN</name>
<dbReference type="RefSeq" id="WP_184203152.1">
    <property type="nucleotide sequence ID" value="NZ_JACIIV010000052.1"/>
</dbReference>
<sequence length="114" mass="12486">MLAEADLPDDPEVLRAMIVAASAETARLMAKVEHATAEIERINAEAERNAVAKAEADAEIVRLSSIIAAFARHRFGPRSEKLDDDQFELVMEDLSIAIAKVEAKLGFTSFWCGK</sequence>
<reference evidence="2 3" key="1">
    <citation type="submission" date="2020-08" db="EMBL/GenBank/DDBJ databases">
        <title>Genomic Encyclopedia of Type Strains, Phase IV (KMG-IV): sequencing the most valuable type-strain genomes for metagenomic binning, comparative biology and taxonomic classification.</title>
        <authorList>
            <person name="Goeker M."/>
        </authorList>
    </citation>
    <scope>NUCLEOTIDE SEQUENCE [LARGE SCALE GENOMIC DNA]</scope>
    <source>
        <strain evidence="2 3">DSM 102189</strain>
    </source>
</reference>
<dbReference type="Pfam" id="PF13007">
    <property type="entry name" value="LZ_Tnp_IS66"/>
    <property type="match status" value="1"/>
</dbReference>
<evidence type="ECO:0000313" key="2">
    <source>
        <dbReference type="EMBL" id="MBB6229454.1"/>
    </source>
</evidence>
<dbReference type="AlphaFoldDB" id="A0A841LA99"/>
<gene>
    <name evidence="2" type="ORF">FHS79_003657</name>
</gene>
<dbReference type="EMBL" id="JACIIV010000052">
    <property type="protein sequence ID" value="MBB6229454.1"/>
    <property type="molecule type" value="Genomic_DNA"/>
</dbReference>